<dbReference type="RefSeq" id="WP_344801445.1">
    <property type="nucleotide sequence ID" value="NZ_BAABAB010000004.1"/>
</dbReference>
<feature type="transmembrane region" description="Helical" evidence="1">
    <location>
        <begin position="71"/>
        <end position="94"/>
    </location>
</feature>
<feature type="transmembrane region" description="Helical" evidence="1">
    <location>
        <begin position="21"/>
        <end position="41"/>
    </location>
</feature>
<dbReference type="Pfam" id="PF10011">
    <property type="entry name" value="DUF2254"/>
    <property type="match status" value="1"/>
</dbReference>
<gene>
    <name evidence="2" type="ORF">GCM10022236_04430</name>
</gene>
<protein>
    <recommendedName>
        <fullName evidence="4">DUF2254 domain-containing protein</fullName>
    </recommendedName>
</protein>
<feature type="transmembrane region" description="Helical" evidence="1">
    <location>
        <begin position="114"/>
        <end position="133"/>
    </location>
</feature>
<evidence type="ECO:0008006" key="4">
    <source>
        <dbReference type="Google" id="ProtNLM"/>
    </source>
</evidence>
<keyword evidence="1" id="KW-0472">Membrane</keyword>
<organism evidence="2 3">
    <name type="scientific">Microlunatus ginsengisoli</name>
    <dbReference type="NCBI Taxonomy" id="363863"/>
    <lineage>
        <taxon>Bacteria</taxon>
        <taxon>Bacillati</taxon>
        <taxon>Actinomycetota</taxon>
        <taxon>Actinomycetes</taxon>
        <taxon>Propionibacteriales</taxon>
        <taxon>Propionibacteriaceae</taxon>
        <taxon>Microlunatus</taxon>
    </lineage>
</organism>
<dbReference type="InterPro" id="IPR018723">
    <property type="entry name" value="DUF2254_membrane"/>
</dbReference>
<reference evidence="3" key="1">
    <citation type="journal article" date="2019" name="Int. J. Syst. Evol. Microbiol.">
        <title>The Global Catalogue of Microorganisms (GCM) 10K type strain sequencing project: providing services to taxonomists for standard genome sequencing and annotation.</title>
        <authorList>
            <consortium name="The Broad Institute Genomics Platform"/>
            <consortium name="The Broad Institute Genome Sequencing Center for Infectious Disease"/>
            <person name="Wu L."/>
            <person name="Ma J."/>
        </authorList>
    </citation>
    <scope>NUCLEOTIDE SEQUENCE [LARGE SCALE GENOMIC DNA]</scope>
    <source>
        <strain evidence="3">JCM 16929</strain>
    </source>
</reference>
<feature type="transmembrane region" description="Helical" evidence="1">
    <location>
        <begin position="153"/>
        <end position="174"/>
    </location>
</feature>
<evidence type="ECO:0000313" key="3">
    <source>
        <dbReference type="Proteomes" id="UP001501490"/>
    </source>
</evidence>
<proteinExistence type="predicted"/>
<keyword evidence="3" id="KW-1185">Reference proteome</keyword>
<accession>A0ABP6ZDI0</accession>
<dbReference type="Proteomes" id="UP001501490">
    <property type="component" value="Unassembled WGS sequence"/>
</dbReference>
<dbReference type="EMBL" id="BAABAB010000004">
    <property type="protein sequence ID" value="GAA3605639.1"/>
    <property type="molecule type" value="Genomic_DNA"/>
</dbReference>
<evidence type="ECO:0000256" key="1">
    <source>
        <dbReference type="SAM" id="Phobius"/>
    </source>
</evidence>
<keyword evidence="1" id="KW-0812">Transmembrane</keyword>
<name>A0ABP6ZDI0_9ACTN</name>
<comment type="caution">
    <text evidence="2">The sequence shown here is derived from an EMBL/GenBank/DDBJ whole genome shotgun (WGS) entry which is preliminary data.</text>
</comment>
<evidence type="ECO:0000313" key="2">
    <source>
        <dbReference type="EMBL" id="GAA3605639.1"/>
    </source>
</evidence>
<keyword evidence="1" id="KW-1133">Transmembrane helix</keyword>
<sequence length="458" mass="49610">MSHAVRILRRVGAAFADTTRTQLWPIPTFGIALALAGAAGLTQLDAVVDQRLPGSFTTWIFGGDADAARSILSSLATALITVTSLTFSLTVVTLQLASSQFSPRLLRTFTRDRFVQLTLALFLGTFVFALTVLRTVRAGDDQQPEFVPRIAVTVTYLLTIASVIGLVLFLAHLAEEIRVETMLRNVHAEASETVRRTLEGSDADPNGRVEPTAEALLLCAARSGFLTSLRVESLIRVAAELNLIVLVDRPAGASVVAGTPIGFAWSPAGATLAPADRDSLLAAFASAVGIGFERTSLDDISYGLRQLTDVATKALSPGVNDPTTATHALGHSSALLCTLTGLPLGDERLRDDAGTVRLIRRRPDLADLLELAVDQPRRYGAGEPQVVERLYRLLRDVGWSTGRRDHHDAVRRELERLRTTMADADSSPGQRERYDQLGRDVEAALEGRWPLPEADRHR</sequence>